<dbReference type="InterPro" id="IPR006133">
    <property type="entry name" value="DNA-dir_DNA_pol_B_exonuc"/>
</dbReference>
<feature type="domain" description="DNA-directed DNA polymerase family B multifunctional" evidence="9">
    <location>
        <begin position="386"/>
        <end position="474"/>
    </location>
</feature>
<dbReference type="SUPFAM" id="SSF56672">
    <property type="entry name" value="DNA/RNA polymerases"/>
    <property type="match status" value="1"/>
</dbReference>
<dbReference type="GO" id="GO:0000166">
    <property type="term" value="F:nucleotide binding"/>
    <property type="evidence" value="ECO:0007669"/>
    <property type="project" value="InterPro"/>
</dbReference>
<comment type="catalytic activity">
    <reaction evidence="8">
        <text>DNA(n) + a 2'-deoxyribonucleoside 5'-triphosphate = DNA(n+1) + diphosphate</text>
        <dbReference type="Rhea" id="RHEA:22508"/>
        <dbReference type="Rhea" id="RHEA-COMP:17339"/>
        <dbReference type="Rhea" id="RHEA-COMP:17340"/>
        <dbReference type="ChEBI" id="CHEBI:33019"/>
        <dbReference type="ChEBI" id="CHEBI:61560"/>
        <dbReference type="ChEBI" id="CHEBI:173112"/>
        <dbReference type="EC" id="2.7.7.7"/>
    </reaction>
</comment>
<dbReference type="InterPro" id="IPR006134">
    <property type="entry name" value="DNA-dir_DNA_pol_B_multi_dom"/>
</dbReference>
<evidence type="ECO:0000256" key="1">
    <source>
        <dbReference type="ARBA" id="ARBA00005755"/>
    </source>
</evidence>
<dbReference type="InterPro" id="IPR023211">
    <property type="entry name" value="DNA_pol_palm_dom_sf"/>
</dbReference>
<name>A0AAU6W4H1_9VIRU</name>
<evidence type="ECO:0000256" key="7">
    <source>
        <dbReference type="ARBA" id="ARBA00023125"/>
    </source>
</evidence>
<protein>
    <recommendedName>
        <fullName evidence="2">DNA-directed DNA polymerase</fullName>
        <ecNumber evidence="2">2.7.7.7</ecNumber>
    </recommendedName>
</protein>
<sequence>MNFENKFYTDISVRGNNILCRYTDRLTGEQGQEKIPFKPKLWVQTPAGDAGDPEWSSLDGAPLKEMPFDSINDCREFLDQYEGVTGFHVYGMKSFDFQFIAHNFGEKEIKYDASLIRVGYLDIETFSGSVDEDGTVHSGPFPEPELAEYPITEIAIYNSVTKVATVFAMPWSTGEKVQSLMDHGVEVDLREYEAGEEFRLLSEFLSYWEAQQFNCWTGWNTEGFDCPYMVNRVKRILGDGAESRFSPWGIVKARKVRDNWGNDFTTYDFVGCPNLDYQQVYQKHTYVTQSSYKLDHIAYVELGENKLDYDENRSLGELYVKNYTRHVNYNIKDTMLVKRLNDKLGLIEVMFALAYSSYSNFGDGLGTVRPWSALAYASLYKKREIPEITKPQDEDTDYVGAYVKEVVPGRYPWTISVDLNSLYPHLAQQGNMGPETLVKDPVLRNGIIQELMEELNDKMAACDFINRPIYAGLIHALRVGKDEIIDELLRFYQLPGEYFETLVHHNVVMTPNVQFFRRGKMSFLSAKFREIYSLRKVMKKRMLAYEQYLADCKTEKAARKKGERGPDVKFKELEGVTPPAKQFNQMSDSELAAEYERLDTQVKLHDNLQMAYKIQLNSAYGALGNRWFQPYYDIRIAAAITTYGQLVNKWNIAKVNDYLGNLLQAPGFDFAFYGDTDSNYITLDKLVTKMGYQDKPVNDTVDMVDRFVKSKLDPMILKGTEDLCLLTNGFENRMVWEREVIAQGAVFQAKKRYAMIVNDSEGVRYSTPKLKFMGLEAKKSSTPEHCRKWLQECYRIVIEDTEKTLQDRVIQIKAEFDKMSIEDISQPRSANNLEKYADNALIYSKGTPIAVKAALIYNHLVKSKGHQLPLIHSGDKILFVQLKSPNPIGQAVIGYTGFFPREFGLERYVDREVAWAKTFVEPLMNYLTAVGWNHERKASVMDFFS</sequence>
<organism evidence="11">
    <name type="scientific">Pseudomonas phage Cygsa01</name>
    <dbReference type="NCBI Taxonomy" id="3138529"/>
    <lineage>
        <taxon>Viruses</taxon>
    </lineage>
</organism>
<feature type="domain" description="DNA-directed DNA polymerase family B exonuclease" evidence="10">
    <location>
        <begin position="121"/>
        <end position="297"/>
    </location>
</feature>
<dbReference type="Pfam" id="PF03104">
    <property type="entry name" value="DNA_pol_B_exo1"/>
    <property type="match status" value="1"/>
</dbReference>
<dbReference type="Gene3D" id="3.90.1600.10">
    <property type="entry name" value="Palm domain of DNA polymerase"/>
    <property type="match status" value="1"/>
</dbReference>
<dbReference type="EMBL" id="PP179332">
    <property type="protein sequence ID" value="XAI71245.1"/>
    <property type="molecule type" value="Genomic_DNA"/>
</dbReference>
<dbReference type="InterPro" id="IPR050240">
    <property type="entry name" value="DNA_pol_type-B"/>
</dbReference>
<dbReference type="Gene3D" id="1.10.287.690">
    <property type="entry name" value="Helix hairpin bin"/>
    <property type="match status" value="1"/>
</dbReference>
<proteinExistence type="inferred from homology"/>
<evidence type="ECO:0000259" key="10">
    <source>
        <dbReference type="Pfam" id="PF03104"/>
    </source>
</evidence>
<dbReference type="SMART" id="SM00486">
    <property type="entry name" value="POLBc"/>
    <property type="match status" value="1"/>
</dbReference>
<gene>
    <name evidence="11" type="ORF">Cygsa01_00199</name>
</gene>
<evidence type="ECO:0000256" key="2">
    <source>
        <dbReference type="ARBA" id="ARBA00012417"/>
    </source>
</evidence>
<evidence type="ECO:0000256" key="5">
    <source>
        <dbReference type="ARBA" id="ARBA00022932"/>
    </source>
</evidence>
<evidence type="ECO:0000313" key="11">
    <source>
        <dbReference type="EMBL" id="XAI71245.1"/>
    </source>
</evidence>
<feature type="domain" description="DNA-directed DNA polymerase family B multifunctional" evidence="9">
    <location>
        <begin position="600"/>
        <end position="683"/>
    </location>
</feature>
<dbReference type="Gene3D" id="3.40.1820.10">
    <property type="entry name" value="DnaQ-like 3'-5' exonuclease"/>
    <property type="match status" value="1"/>
</dbReference>
<dbReference type="Gene3D" id="3.30.420.10">
    <property type="entry name" value="Ribonuclease H-like superfamily/Ribonuclease H"/>
    <property type="match status" value="1"/>
</dbReference>
<evidence type="ECO:0000256" key="4">
    <source>
        <dbReference type="ARBA" id="ARBA00022695"/>
    </source>
</evidence>
<reference evidence="11" key="1">
    <citation type="journal article" date="2024" name="J. Gen. Virol.">
        <title>Novel phages of Pseudomonas syringae unveil numerous potential auxiliary metabolic genes.</title>
        <authorList>
            <person name="Feltin C."/>
            <person name="Garneau J.R."/>
            <person name="Morris C.E."/>
            <person name="Berard A."/>
            <person name="Torres-Barcelo C."/>
        </authorList>
    </citation>
    <scope>NUCLEOTIDE SEQUENCE</scope>
</reference>
<comment type="similarity">
    <text evidence="1">Belongs to the DNA polymerase type-B family.</text>
</comment>
<keyword evidence="6" id="KW-0235">DNA replication</keyword>
<evidence type="ECO:0000259" key="9">
    <source>
        <dbReference type="Pfam" id="PF00136"/>
    </source>
</evidence>
<dbReference type="EC" id="2.7.7.7" evidence="2"/>
<dbReference type="GO" id="GO:0039693">
    <property type="term" value="P:viral DNA genome replication"/>
    <property type="evidence" value="ECO:0007669"/>
    <property type="project" value="UniProtKB-KW"/>
</dbReference>
<evidence type="ECO:0000256" key="6">
    <source>
        <dbReference type="ARBA" id="ARBA00023109"/>
    </source>
</evidence>
<dbReference type="PANTHER" id="PTHR10322">
    <property type="entry name" value="DNA POLYMERASE CATALYTIC SUBUNIT"/>
    <property type="match status" value="1"/>
</dbReference>
<evidence type="ECO:0000256" key="8">
    <source>
        <dbReference type="ARBA" id="ARBA00049244"/>
    </source>
</evidence>
<dbReference type="InterPro" id="IPR006172">
    <property type="entry name" value="DNA-dir_DNA_pol_B"/>
</dbReference>
<dbReference type="InterPro" id="IPR012337">
    <property type="entry name" value="RNaseH-like_sf"/>
</dbReference>
<dbReference type="InterPro" id="IPR036397">
    <property type="entry name" value="RNaseH_sf"/>
</dbReference>
<dbReference type="GO" id="GO:0006261">
    <property type="term" value="P:DNA-templated DNA replication"/>
    <property type="evidence" value="ECO:0007669"/>
    <property type="project" value="TreeGrafter"/>
</dbReference>
<keyword evidence="5" id="KW-0239">DNA-directed DNA polymerase</keyword>
<keyword evidence="4" id="KW-0548">Nucleotidyltransferase</keyword>
<keyword evidence="7" id="KW-0238">DNA-binding</keyword>
<dbReference type="PANTHER" id="PTHR10322:SF23">
    <property type="entry name" value="DNA POLYMERASE DELTA CATALYTIC SUBUNIT"/>
    <property type="match status" value="1"/>
</dbReference>
<evidence type="ECO:0000256" key="3">
    <source>
        <dbReference type="ARBA" id="ARBA00022679"/>
    </source>
</evidence>
<dbReference type="GO" id="GO:0003887">
    <property type="term" value="F:DNA-directed DNA polymerase activity"/>
    <property type="evidence" value="ECO:0007669"/>
    <property type="project" value="UniProtKB-KW"/>
</dbReference>
<dbReference type="GO" id="GO:0003677">
    <property type="term" value="F:DNA binding"/>
    <property type="evidence" value="ECO:0007669"/>
    <property type="project" value="UniProtKB-KW"/>
</dbReference>
<dbReference type="SUPFAM" id="SSF53098">
    <property type="entry name" value="Ribonuclease H-like"/>
    <property type="match status" value="1"/>
</dbReference>
<dbReference type="Gene3D" id="1.20.1280.300">
    <property type="match status" value="1"/>
</dbReference>
<dbReference type="PRINTS" id="PR00106">
    <property type="entry name" value="DNAPOLB"/>
</dbReference>
<dbReference type="Gene3D" id="3.30.342.10">
    <property type="entry name" value="DNA Polymerase, chain B, domain 1"/>
    <property type="match status" value="1"/>
</dbReference>
<dbReference type="InterPro" id="IPR043502">
    <property type="entry name" value="DNA/RNA_pol_sf"/>
</dbReference>
<keyword evidence="3" id="KW-0808">Transferase</keyword>
<keyword evidence="6" id="KW-1194">Viral DNA replication</keyword>
<accession>A0AAU6W4H1</accession>
<dbReference type="Pfam" id="PF00136">
    <property type="entry name" value="DNA_pol_B"/>
    <property type="match status" value="2"/>
</dbReference>